<feature type="chain" id="PRO_5045571456" evidence="2">
    <location>
        <begin position="32"/>
        <end position="71"/>
    </location>
</feature>
<comment type="caution">
    <text evidence="3">The sequence shown here is derived from an EMBL/GenBank/DDBJ whole genome shotgun (WGS) entry which is preliminary data.</text>
</comment>
<gene>
    <name evidence="3" type="ORF">AB0E65_11460</name>
</gene>
<protein>
    <submittedName>
        <fullName evidence="3">Uncharacterized protein</fullName>
    </submittedName>
</protein>
<sequence>MSQSLVRTVRRLGVTLALVALPATGAAVAVAHDAGSTATVVRASDGTTDEGATGAGTTDGTASGKDTTGWD</sequence>
<accession>A0ABV2YGG2</accession>
<organism evidence="3 4">
    <name type="scientific">Streptomyces fragilis</name>
    <dbReference type="NCBI Taxonomy" id="67301"/>
    <lineage>
        <taxon>Bacteria</taxon>
        <taxon>Bacillati</taxon>
        <taxon>Actinomycetota</taxon>
        <taxon>Actinomycetes</taxon>
        <taxon>Kitasatosporales</taxon>
        <taxon>Streptomycetaceae</taxon>
        <taxon>Streptomyces</taxon>
    </lineage>
</organism>
<name>A0ABV2YGG2_9ACTN</name>
<dbReference type="Proteomes" id="UP001550850">
    <property type="component" value="Unassembled WGS sequence"/>
</dbReference>
<dbReference type="RefSeq" id="WP_108952439.1">
    <property type="nucleotide sequence ID" value="NZ_BEVZ01000002.1"/>
</dbReference>
<feature type="signal peptide" evidence="2">
    <location>
        <begin position="1"/>
        <end position="31"/>
    </location>
</feature>
<evidence type="ECO:0000256" key="1">
    <source>
        <dbReference type="SAM" id="MobiDB-lite"/>
    </source>
</evidence>
<evidence type="ECO:0000256" key="2">
    <source>
        <dbReference type="SAM" id="SignalP"/>
    </source>
</evidence>
<keyword evidence="2" id="KW-0732">Signal</keyword>
<evidence type="ECO:0000313" key="3">
    <source>
        <dbReference type="EMBL" id="MEU3554819.1"/>
    </source>
</evidence>
<keyword evidence="4" id="KW-1185">Reference proteome</keyword>
<feature type="region of interest" description="Disordered" evidence="1">
    <location>
        <begin position="41"/>
        <end position="71"/>
    </location>
</feature>
<dbReference type="EMBL" id="JBEZUR010000013">
    <property type="protein sequence ID" value="MEU3554819.1"/>
    <property type="molecule type" value="Genomic_DNA"/>
</dbReference>
<proteinExistence type="predicted"/>
<evidence type="ECO:0000313" key="4">
    <source>
        <dbReference type="Proteomes" id="UP001550850"/>
    </source>
</evidence>
<reference evidence="3 4" key="1">
    <citation type="submission" date="2024-06" db="EMBL/GenBank/DDBJ databases">
        <title>The Natural Products Discovery Center: Release of the First 8490 Sequenced Strains for Exploring Actinobacteria Biosynthetic Diversity.</title>
        <authorList>
            <person name="Kalkreuter E."/>
            <person name="Kautsar S.A."/>
            <person name="Yang D."/>
            <person name="Bader C.D."/>
            <person name="Teijaro C.N."/>
            <person name="Fluegel L."/>
            <person name="Davis C.M."/>
            <person name="Simpson J.R."/>
            <person name="Lauterbach L."/>
            <person name="Steele A.D."/>
            <person name="Gui C."/>
            <person name="Meng S."/>
            <person name="Li G."/>
            <person name="Viehrig K."/>
            <person name="Ye F."/>
            <person name="Su P."/>
            <person name="Kiefer A.F."/>
            <person name="Nichols A."/>
            <person name="Cepeda A.J."/>
            <person name="Yan W."/>
            <person name="Fan B."/>
            <person name="Jiang Y."/>
            <person name="Adhikari A."/>
            <person name="Zheng C.-J."/>
            <person name="Schuster L."/>
            <person name="Cowan T.M."/>
            <person name="Smanski M.J."/>
            <person name="Chevrette M.G."/>
            <person name="De Carvalho L.P.S."/>
            <person name="Shen B."/>
        </authorList>
    </citation>
    <scope>NUCLEOTIDE SEQUENCE [LARGE SCALE GENOMIC DNA]</scope>
    <source>
        <strain evidence="3 4">NPDC038104</strain>
    </source>
</reference>